<keyword evidence="5" id="KW-1185">Reference proteome</keyword>
<evidence type="ECO:0000256" key="2">
    <source>
        <dbReference type="SAM" id="MobiDB-lite"/>
    </source>
</evidence>
<keyword evidence="1" id="KW-0862">Zinc</keyword>
<evidence type="ECO:0000313" key="5">
    <source>
        <dbReference type="Proteomes" id="UP000475862"/>
    </source>
</evidence>
<gene>
    <name evidence="4" type="ORF">AGLY_018029</name>
</gene>
<keyword evidence="1" id="KW-0863">Zinc-finger</keyword>
<feature type="region of interest" description="Disordered" evidence="2">
    <location>
        <begin position="1"/>
        <end position="20"/>
    </location>
</feature>
<dbReference type="PROSITE" id="PS50158">
    <property type="entry name" value="ZF_CCHC"/>
    <property type="match status" value="1"/>
</dbReference>
<sequence>MSDYPNDRFSEGEEVDMIEVDDDDSPTLDYLVKNGLLPPTVGKRKTEVCPTTVQDPVDLEASLRFIKSTLKSAVSVTKMDAVKDVPGVHRFASLLADMSKTLEVLLTNKNLKLTSPTPSPSLKKPNTDTILTPSWWNSDSVFEAELATKKRRSARKTKTPGNPQNPVEIRDTKVESAMDTDAEAQWSTVVKRGSSRKKTTVSLPPAVEALPKFPVTTKPPAKSKKPPAILIRPAVGKSYSDTVRSCGLSAQDIGANVTMRETRDGSLLLELAKESIAAAVSSKLGDSVGKVSQLGVQTDVEILDLDAVSTAAEVLEALRSAIPDEDDPAARAEREGICDVRIWPTRTGQQIATAKMLRHAASLISRVTVGWTLCRVRVRTLPLERCYRCQAFGHNSRNCTGSDRTGACWRCGLTDHSMKECKTPEDRCLACELAGFPKIKHRPGSGACAARKRAAGRNINLVDG</sequence>
<name>A0A6G0STZ0_APHGL</name>
<accession>A0A6G0STZ0</accession>
<dbReference type="SUPFAM" id="SSF57756">
    <property type="entry name" value="Retrovirus zinc finger-like domains"/>
    <property type="match status" value="1"/>
</dbReference>
<dbReference type="GO" id="GO:0003676">
    <property type="term" value="F:nucleic acid binding"/>
    <property type="evidence" value="ECO:0007669"/>
    <property type="project" value="InterPro"/>
</dbReference>
<dbReference type="InterPro" id="IPR001878">
    <property type="entry name" value="Znf_CCHC"/>
</dbReference>
<dbReference type="OrthoDB" id="6622370at2759"/>
<reference evidence="4 5" key="1">
    <citation type="submission" date="2019-08" db="EMBL/GenBank/DDBJ databases">
        <title>The genome of the soybean aphid Biotype 1, its phylome, world population structure and adaptation to the North American continent.</title>
        <authorList>
            <person name="Giordano R."/>
            <person name="Donthu R.K."/>
            <person name="Hernandez A.G."/>
            <person name="Wright C.L."/>
            <person name="Zimin A.V."/>
        </authorList>
    </citation>
    <scope>NUCLEOTIDE SEQUENCE [LARGE SCALE GENOMIC DNA]</scope>
    <source>
        <tissue evidence="4">Whole aphids</tissue>
    </source>
</reference>
<dbReference type="SMART" id="SM00343">
    <property type="entry name" value="ZnF_C2HC"/>
    <property type="match status" value="2"/>
</dbReference>
<dbReference type="GO" id="GO:0008270">
    <property type="term" value="F:zinc ion binding"/>
    <property type="evidence" value="ECO:0007669"/>
    <property type="project" value="UniProtKB-KW"/>
</dbReference>
<keyword evidence="1" id="KW-0479">Metal-binding</keyword>
<dbReference type="AlphaFoldDB" id="A0A6G0STZ0"/>
<feature type="compositionally biased region" description="Basic residues" evidence="2">
    <location>
        <begin position="149"/>
        <end position="158"/>
    </location>
</feature>
<dbReference type="EMBL" id="VYZN01002678">
    <property type="protein sequence ID" value="KAE9521565.1"/>
    <property type="molecule type" value="Genomic_DNA"/>
</dbReference>
<feature type="region of interest" description="Disordered" evidence="2">
    <location>
        <begin position="148"/>
        <end position="168"/>
    </location>
</feature>
<proteinExistence type="predicted"/>
<evidence type="ECO:0000313" key="4">
    <source>
        <dbReference type="EMBL" id="KAE9521565.1"/>
    </source>
</evidence>
<dbReference type="InterPro" id="IPR036875">
    <property type="entry name" value="Znf_CCHC_sf"/>
</dbReference>
<dbReference type="Proteomes" id="UP000475862">
    <property type="component" value="Unassembled WGS sequence"/>
</dbReference>
<evidence type="ECO:0000256" key="1">
    <source>
        <dbReference type="PROSITE-ProRule" id="PRU00047"/>
    </source>
</evidence>
<comment type="caution">
    <text evidence="4">The sequence shown here is derived from an EMBL/GenBank/DDBJ whole genome shotgun (WGS) entry which is preliminary data.</text>
</comment>
<evidence type="ECO:0000259" key="3">
    <source>
        <dbReference type="PROSITE" id="PS50158"/>
    </source>
</evidence>
<protein>
    <recommendedName>
        <fullName evidence="3">CCHC-type domain-containing protein</fullName>
    </recommendedName>
</protein>
<feature type="domain" description="CCHC-type" evidence="3">
    <location>
        <begin position="385"/>
        <end position="399"/>
    </location>
</feature>
<feature type="compositionally biased region" description="Basic and acidic residues" evidence="2">
    <location>
        <begin position="1"/>
        <end position="11"/>
    </location>
</feature>
<dbReference type="Gene3D" id="4.10.60.10">
    <property type="entry name" value="Zinc finger, CCHC-type"/>
    <property type="match status" value="1"/>
</dbReference>
<organism evidence="4 5">
    <name type="scientific">Aphis glycines</name>
    <name type="common">Soybean aphid</name>
    <dbReference type="NCBI Taxonomy" id="307491"/>
    <lineage>
        <taxon>Eukaryota</taxon>
        <taxon>Metazoa</taxon>
        <taxon>Ecdysozoa</taxon>
        <taxon>Arthropoda</taxon>
        <taxon>Hexapoda</taxon>
        <taxon>Insecta</taxon>
        <taxon>Pterygota</taxon>
        <taxon>Neoptera</taxon>
        <taxon>Paraneoptera</taxon>
        <taxon>Hemiptera</taxon>
        <taxon>Sternorrhyncha</taxon>
        <taxon>Aphidomorpha</taxon>
        <taxon>Aphidoidea</taxon>
        <taxon>Aphididae</taxon>
        <taxon>Aphidini</taxon>
        <taxon>Aphis</taxon>
        <taxon>Aphis</taxon>
    </lineage>
</organism>